<dbReference type="EMBL" id="HG793161">
    <property type="protein sequence ID" value="CRL28528.1"/>
    <property type="molecule type" value="Genomic_DNA"/>
</dbReference>
<organism evidence="2 3">
    <name type="scientific">Penicillium camemberti (strain FM 013)</name>
    <dbReference type="NCBI Taxonomy" id="1429867"/>
    <lineage>
        <taxon>Eukaryota</taxon>
        <taxon>Fungi</taxon>
        <taxon>Dikarya</taxon>
        <taxon>Ascomycota</taxon>
        <taxon>Pezizomycotina</taxon>
        <taxon>Eurotiomycetes</taxon>
        <taxon>Eurotiomycetidae</taxon>
        <taxon>Eurotiales</taxon>
        <taxon>Aspergillaceae</taxon>
        <taxon>Penicillium</taxon>
    </lineage>
</organism>
<feature type="region of interest" description="Disordered" evidence="1">
    <location>
        <begin position="73"/>
        <end position="97"/>
    </location>
</feature>
<sequence>MNASGMTKKKNVALGSAVKLCDLSLCSQHLDAVQQASSQQECTQPPTFLSVWLIGLAPKDEPVLQHTDKSRVAANQHRVHHETGRSPWLYQSLDDMQ</sequence>
<evidence type="ECO:0000313" key="3">
    <source>
        <dbReference type="Proteomes" id="UP000053732"/>
    </source>
</evidence>
<name>A0A0G4PQU8_PENC3</name>
<evidence type="ECO:0000256" key="1">
    <source>
        <dbReference type="SAM" id="MobiDB-lite"/>
    </source>
</evidence>
<gene>
    <name evidence="2" type="ORF">PCAMFM013_S028g000081</name>
</gene>
<proteinExistence type="predicted"/>
<accession>A0A0G4PQU8</accession>
<evidence type="ECO:0000313" key="2">
    <source>
        <dbReference type="EMBL" id="CRL28528.1"/>
    </source>
</evidence>
<dbReference type="Proteomes" id="UP000053732">
    <property type="component" value="Unassembled WGS sequence"/>
</dbReference>
<reference evidence="2 3" key="1">
    <citation type="journal article" date="2014" name="Nat. Commun.">
        <title>Multiple recent horizontal transfers of a large genomic region in cheese making fungi.</title>
        <authorList>
            <person name="Cheeseman K."/>
            <person name="Ropars J."/>
            <person name="Renault P."/>
            <person name="Dupont J."/>
            <person name="Gouzy J."/>
            <person name="Branca A."/>
            <person name="Abraham A.L."/>
            <person name="Ceppi M."/>
            <person name="Conseiller E."/>
            <person name="Debuchy R."/>
            <person name="Malagnac F."/>
            <person name="Goarin A."/>
            <person name="Silar P."/>
            <person name="Lacoste S."/>
            <person name="Sallet E."/>
            <person name="Bensimon A."/>
            <person name="Giraud T."/>
            <person name="Brygoo Y."/>
        </authorList>
    </citation>
    <scope>NUCLEOTIDE SEQUENCE [LARGE SCALE GENOMIC DNA]</scope>
    <source>
        <strain evidence="3">FM 013</strain>
    </source>
</reference>
<keyword evidence="3" id="KW-1185">Reference proteome</keyword>
<protein>
    <submittedName>
        <fullName evidence="2">Str. FM013</fullName>
    </submittedName>
</protein>
<dbReference type="AlphaFoldDB" id="A0A0G4PQU8"/>